<dbReference type="Pfam" id="PF21764">
    <property type="entry name" value="Invasin_D4"/>
    <property type="match status" value="1"/>
</dbReference>
<dbReference type="InterPro" id="IPR038177">
    <property type="entry name" value="IAT_beta_sf"/>
</dbReference>
<feature type="domain" description="Big-1" evidence="2">
    <location>
        <begin position="648"/>
        <end position="739"/>
    </location>
</feature>
<dbReference type="Gene3D" id="2.60.40.10">
    <property type="entry name" value="Immunoglobulins"/>
    <property type="match status" value="10"/>
</dbReference>
<feature type="domain" description="Big-1" evidence="2">
    <location>
        <begin position="540"/>
        <end position="640"/>
    </location>
</feature>
<dbReference type="InterPro" id="IPR008964">
    <property type="entry name" value="Invasin/intimin_cell_adhesion"/>
</dbReference>
<dbReference type="GO" id="GO:0007155">
    <property type="term" value="P:cell adhesion"/>
    <property type="evidence" value="ECO:0007669"/>
    <property type="project" value="InterPro"/>
</dbReference>
<organism evidence="3 4">
    <name type="scientific">Citrobacter youngae ATCC 29220</name>
    <dbReference type="NCBI Taxonomy" id="500640"/>
    <lineage>
        <taxon>Bacteria</taxon>
        <taxon>Pseudomonadati</taxon>
        <taxon>Pseudomonadota</taxon>
        <taxon>Gammaproteobacteria</taxon>
        <taxon>Enterobacterales</taxon>
        <taxon>Enterobacteriaceae</taxon>
        <taxon>Citrobacter</taxon>
        <taxon>Citrobacter freundii complex</taxon>
    </lineage>
</organism>
<evidence type="ECO:0000256" key="1">
    <source>
        <dbReference type="ARBA" id="ARBA00010116"/>
    </source>
</evidence>
<dbReference type="EMBL" id="ABWL02000006">
    <property type="protein sequence ID" value="EFE09368.1"/>
    <property type="molecule type" value="Genomic_DNA"/>
</dbReference>
<feature type="domain" description="Big-1" evidence="2">
    <location>
        <begin position="1041"/>
        <end position="1132"/>
    </location>
</feature>
<gene>
    <name evidence="3" type="ORF">CIT292_07654</name>
</gene>
<sequence>MRSGRIFHLRFSAKIKIIVWGQIVAQLLLPIMTTFPAHAVQHDIHSNSASMPYGDTMSTLASAISDNGSEGLKSAAQNAATGAAASTVEEWLNNFGTAKVNLSVDNDGNWDQSSIDLLTPIYDNKKAVWFTQFGLRAPDDRVTGNIGTGVRTFYTENWMFGGNIFFDNDFTGKNRRVGFGAEAWTNYLKLSANSYVGTTNWHDSRDFDDYYEKPADGFDIRAEAYLPEYPQVGAKAMYEKYYGNNVALFDTDHLQSNPSAVTLGISYTPIPLVSLATNYRKGQDSMDDAQFQVNVRYDFGHDWRYQINPDNVRAMRTLAGSRYDLIERNNQIILQYKKKEEQGVSKLAIQAITDNSPADGLTQNTLQAIATNRDNVPVANAPITWATTGSARVDTPTSVTNSQGIAIVNLTNTTVEAVQVTANSGAVAASMTSHFNAVTVSNLALAITKDGSVADGMTPNAAVATVTDINNRPIANTKVSWVVSSPAVLKNADVSTDANGQARTEFISTQAGPATLKVSAGDMMAEQKSSFVSNSANAQITDFTVTTNNSPANGTTPNMALITVKDTNGNAVSNVNVSVTADKSTVSFIALKSARTAGAAMQTDVNGQLRVALTDSVVEAVTLTASLDNGNTRTASVQFTADATTAQIQDLKIIKDKSTANGSMANSAEVYVRDVNGNAVSGAQVNWSADKPTAAFSASAVTDVSGKTTVQFTDSVAEAVTIKAQLANGSSMTASSSFIADTATAQLQDLLVTKNGSAANGSDANTAQVYVKDAAGNPIQNQDVTWSVDKTGITLVSGGKTDATGKTTVSYTSTVAQTFQLTATLQNGNQLSASSLFIADSASEKISAFIVTSGAVANGSATNTATVTVTDANNNPVQNVAVAWSADGSATLSSASDKTDAAGQAKITITDLKSETVNITVNLDSGVSQTKSVEFIADSNSAKINTFTVTTGAIADGTTTNSGNVSIVDTNNNPVANATVTWSVTGSAKVSAASSSTDIDGNAAITITDTKAEDVTLTVTVNGSSQGKAMTFVADASKAVIQSLTLDTNSSVANGSAQNKATITVVDENGNPVANQTIGWSADKGTVTLTPSGKTDMAGKASVTFSDTKAETVAITATLTNGNHASVSSLFVADSTTATVVSIIVNPNNNLADGSGTNVATALVEDANGNPLQGQVVTWSADRTSVKLTPAGNTDMNGRASVSLTDTVGGVVNITATLNNGDSGTQQANFLAITLSALSSDLTTQDADGSDGIIFTATLKDSSGAVVSNSPVAFIVTSGSGTLSAAEAISNASGQATVKLTATTPGSVTVSAKSKINAADPGQSRTVTFTEMKFTDIQVNGHSYNSNAGFPQTGFVGATFQLYINDDTSRNTVYDWTASQNWVSVDSTGIVKFTSSPDAGSRSVTISATPKSGGTPLVYSFSIQHWFSNQSTTSDATTAASRCAAQGYSAAPYKLLTNAAVNSTGSRKIGTLWGEWGSMGAYGNGWKSDAYWAQEPYTTPGEYYGVNLSSGYLTFADENHPYYTVCIQ</sequence>
<name>D4BB07_9ENTR</name>
<dbReference type="HOGENOM" id="CLU_000210_1_2_6"/>
<dbReference type="InterPro" id="IPR016187">
    <property type="entry name" value="CTDL_fold"/>
</dbReference>
<dbReference type="InterPro" id="IPR048658">
    <property type="entry name" value="Invasin_D4"/>
</dbReference>
<feature type="domain" description="Big-1" evidence="2">
    <location>
        <begin position="845"/>
        <end position="936"/>
    </location>
</feature>
<dbReference type="SMART" id="SM00634">
    <property type="entry name" value="BID_1"/>
    <property type="match status" value="10"/>
</dbReference>
<dbReference type="Pfam" id="PF11924">
    <property type="entry name" value="IAT_beta"/>
    <property type="match status" value="1"/>
</dbReference>
<dbReference type="Proteomes" id="UP000003880">
    <property type="component" value="Unassembled WGS sequence"/>
</dbReference>
<accession>D4BB07</accession>
<dbReference type="PRINTS" id="PR01369">
    <property type="entry name" value="INTIMIN"/>
</dbReference>
<reference evidence="3 4" key="1">
    <citation type="submission" date="2010-02" db="EMBL/GenBank/DDBJ databases">
        <authorList>
            <person name="Weinstock G."/>
            <person name="Sodergren E."/>
            <person name="Clifton S."/>
            <person name="Fulton L."/>
            <person name="Fulton B."/>
            <person name="Courtney L."/>
            <person name="Fronick C."/>
            <person name="Harrison M."/>
            <person name="Strong C."/>
            <person name="Farmer C."/>
            <person name="Delahaunty K."/>
            <person name="Markovic C."/>
            <person name="Hall O."/>
            <person name="Minx P."/>
            <person name="Tomlinson C."/>
            <person name="Mitreva M."/>
            <person name="Nelson J."/>
            <person name="Hou S."/>
            <person name="Wollam A."/>
            <person name="Pepin K.H."/>
            <person name="Johnson M."/>
            <person name="Bhonagiri V."/>
            <person name="Zhang X."/>
            <person name="Suruliraj S."/>
            <person name="Warren W."/>
            <person name="Chinwalla A."/>
            <person name="Mardis E.R."/>
            <person name="Wilson R.K."/>
        </authorList>
    </citation>
    <scope>NUCLEOTIDE SEQUENCE [LARGE SCALE GENOMIC DNA]</scope>
    <source>
        <strain evidence="3 4">ATCC 29220</strain>
    </source>
</reference>
<dbReference type="GO" id="GO:0009279">
    <property type="term" value="C:cell outer membrane"/>
    <property type="evidence" value="ECO:0007669"/>
    <property type="project" value="TreeGrafter"/>
</dbReference>
<feature type="domain" description="Big-1" evidence="2">
    <location>
        <begin position="943"/>
        <end position="1033"/>
    </location>
</feature>
<protein>
    <submittedName>
        <fullName evidence="3">Bacterial group 1 Ig-like protein</fullName>
    </submittedName>
</protein>
<evidence type="ECO:0000259" key="2">
    <source>
        <dbReference type="PROSITE" id="PS51127"/>
    </source>
</evidence>
<dbReference type="PANTHER" id="PTHR39576:SF2">
    <property type="entry name" value="ATTACHING AND EFFACING PROTEIN HOMOLOG-RELATED"/>
    <property type="match status" value="1"/>
</dbReference>
<dbReference type="InterPro" id="IPR013783">
    <property type="entry name" value="Ig-like_fold"/>
</dbReference>
<dbReference type="Gene3D" id="3.10.100.10">
    <property type="entry name" value="Mannose-Binding Protein A, subunit A"/>
    <property type="match status" value="1"/>
</dbReference>
<evidence type="ECO:0000313" key="3">
    <source>
        <dbReference type="EMBL" id="EFE09368.1"/>
    </source>
</evidence>
<dbReference type="InterPro" id="IPR003535">
    <property type="entry name" value="Intimin/invasin_bac"/>
</dbReference>
<dbReference type="InterPro" id="IPR051715">
    <property type="entry name" value="Intimin-Invasin_domain"/>
</dbReference>
<dbReference type="InterPro" id="IPR024519">
    <property type="entry name" value="IAT_beta"/>
</dbReference>
<dbReference type="SUPFAM" id="SSF49373">
    <property type="entry name" value="Invasin/intimin cell-adhesion fragments"/>
    <property type="match status" value="11"/>
</dbReference>
<evidence type="ECO:0000313" key="4">
    <source>
        <dbReference type="Proteomes" id="UP000003880"/>
    </source>
</evidence>
<comment type="similarity">
    <text evidence="1">Belongs to the intimin/invasin family.</text>
</comment>
<dbReference type="Gene3D" id="2.40.160.160">
    <property type="entry name" value="Inverse autotransporter, beta-domain"/>
    <property type="match status" value="1"/>
</dbReference>
<dbReference type="PANTHER" id="PTHR39576">
    <property type="entry name" value="ATTACHING AND EFFACING PROTEIN HOMOLOG-RELATED-RELATED"/>
    <property type="match status" value="1"/>
</dbReference>
<feature type="domain" description="Big-1" evidence="2">
    <location>
        <begin position="747"/>
        <end position="838"/>
    </location>
</feature>
<dbReference type="Pfam" id="PF02369">
    <property type="entry name" value="Big_1"/>
    <property type="match status" value="10"/>
</dbReference>
<dbReference type="eggNOG" id="COG2373">
    <property type="taxonomic scope" value="Bacteria"/>
</dbReference>
<feature type="domain" description="Big-1" evidence="2">
    <location>
        <begin position="346"/>
        <end position="438"/>
    </location>
</feature>
<comment type="caution">
    <text evidence="3">The sequence shown here is derived from an EMBL/GenBank/DDBJ whole genome shotgun (WGS) entry which is preliminary data.</text>
</comment>
<feature type="domain" description="Big-1" evidence="2">
    <location>
        <begin position="1140"/>
        <end position="1231"/>
    </location>
</feature>
<dbReference type="Gene3D" id="2.60.40.1080">
    <property type="match status" value="1"/>
</dbReference>
<dbReference type="InterPro" id="IPR003344">
    <property type="entry name" value="Big_1_dom"/>
</dbReference>
<dbReference type="InterPro" id="IPR016186">
    <property type="entry name" value="C-type_lectin-like/link_sf"/>
</dbReference>
<dbReference type="SUPFAM" id="SSF56436">
    <property type="entry name" value="C-type lectin-like"/>
    <property type="match status" value="1"/>
</dbReference>
<dbReference type="FunFam" id="2.40.160.160:FF:000001">
    <property type="entry name" value="Intimin-like inverse autotransporter SinH"/>
    <property type="match status" value="1"/>
</dbReference>
<dbReference type="PROSITE" id="PS51127">
    <property type="entry name" value="BIG1"/>
    <property type="match status" value="10"/>
</dbReference>
<feature type="domain" description="Big-1" evidence="2">
    <location>
        <begin position="1232"/>
        <end position="1330"/>
    </location>
</feature>
<feature type="domain" description="Big-1" evidence="2">
    <location>
        <begin position="442"/>
        <end position="532"/>
    </location>
</feature>
<proteinExistence type="inferred from homology"/>